<evidence type="ECO:0000256" key="2">
    <source>
        <dbReference type="ARBA" id="ARBA00023239"/>
    </source>
</evidence>
<dbReference type="SUPFAM" id="SSF51419">
    <property type="entry name" value="PLP-binding barrel"/>
    <property type="match status" value="1"/>
</dbReference>
<comment type="similarity">
    <text evidence="1">Belongs to the DSD1 family.</text>
</comment>
<organism evidence="4 5">
    <name type="scientific">Actinoplanes subglobosus</name>
    <dbReference type="NCBI Taxonomy" id="1547892"/>
    <lineage>
        <taxon>Bacteria</taxon>
        <taxon>Bacillati</taxon>
        <taxon>Actinomycetota</taxon>
        <taxon>Actinomycetes</taxon>
        <taxon>Micromonosporales</taxon>
        <taxon>Micromonosporaceae</taxon>
        <taxon>Actinoplanes</taxon>
    </lineage>
</organism>
<dbReference type="Proteomes" id="UP001595867">
    <property type="component" value="Unassembled WGS sequence"/>
</dbReference>
<dbReference type="InterPro" id="IPR042208">
    <property type="entry name" value="D-ser_dehydrat-like_sf"/>
</dbReference>
<reference evidence="5" key="1">
    <citation type="journal article" date="2019" name="Int. J. Syst. Evol. Microbiol.">
        <title>The Global Catalogue of Microorganisms (GCM) 10K type strain sequencing project: providing services to taxonomists for standard genome sequencing and annotation.</title>
        <authorList>
            <consortium name="The Broad Institute Genomics Platform"/>
            <consortium name="The Broad Institute Genome Sequencing Center for Infectious Disease"/>
            <person name="Wu L."/>
            <person name="Ma J."/>
        </authorList>
    </citation>
    <scope>NUCLEOTIDE SEQUENCE [LARGE SCALE GENOMIC DNA]</scope>
    <source>
        <strain evidence="5">TBRC 5832</strain>
    </source>
</reference>
<dbReference type="EC" id="5.1.1.1" evidence="4"/>
<dbReference type="GO" id="GO:0008784">
    <property type="term" value="F:alanine racemase activity"/>
    <property type="evidence" value="ECO:0007669"/>
    <property type="project" value="UniProtKB-EC"/>
</dbReference>
<evidence type="ECO:0000259" key="3">
    <source>
        <dbReference type="SMART" id="SM01119"/>
    </source>
</evidence>
<dbReference type="EMBL" id="JBHSBL010000019">
    <property type="protein sequence ID" value="MFC4068767.1"/>
    <property type="molecule type" value="Genomic_DNA"/>
</dbReference>
<feature type="domain" description="D-serine dehydratase-like" evidence="3">
    <location>
        <begin position="244"/>
        <end position="336"/>
    </location>
</feature>
<evidence type="ECO:0000256" key="1">
    <source>
        <dbReference type="ARBA" id="ARBA00005323"/>
    </source>
</evidence>
<dbReference type="Pfam" id="PF14031">
    <property type="entry name" value="D-ser_dehydrat"/>
    <property type="match status" value="1"/>
</dbReference>
<dbReference type="RefSeq" id="WP_378069654.1">
    <property type="nucleotide sequence ID" value="NZ_JBHSBL010000019.1"/>
</dbReference>
<gene>
    <name evidence="4" type="ORF">ACFO0C_27880</name>
</gene>
<protein>
    <submittedName>
        <fullName evidence="4">Alanine racemase</fullName>
        <ecNumber evidence="4">5.1.1.1</ecNumber>
    </submittedName>
</protein>
<dbReference type="InterPro" id="IPR001608">
    <property type="entry name" value="Ala_racemase_N"/>
</dbReference>
<dbReference type="InterPro" id="IPR051466">
    <property type="entry name" value="D-amino_acid_metab_enzyme"/>
</dbReference>
<dbReference type="SMART" id="SM01119">
    <property type="entry name" value="D-ser_dehydrat"/>
    <property type="match status" value="1"/>
</dbReference>
<dbReference type="PANTHER" id="PTHR28004:SF2">
    <property type="entry name" value="D-SERINE DEHYDRATASE"/>
    <property type="match status" value="1"/>
</dbReference>
<dbReference type="Gene3D" id="2.40.37.20">
    <property type="entry name" value="D-serine dehydratase-like domain"/>
    <property type="match status" value="1"/>
</dbReference>
<keyword evidence="5" id="KW-1185">Reference proteome</keyword>
<dbReference type="InterPro" id="IPR029066">
    <property type="entry name" value="PLP-binding_barrel"/>
</dbReference>
<proteinExistence type="inferred from homology"/>
<dbReference type="Gene3D" id="3.20.20.10">
    <property type="entry name" value="Alanine racemase"/>
    <property type="match status" value="1"/>
</dbReference>
<evidence type="ECO:0000313" key="4">
    <source>
        <dbReference type="EMBL" id="MFC4068767.1"/>
    </source>
</evidence>
<keyword evidence="4" id="KW-0413">Isomerase</keyword>
<comment type="caution">
    <text evidence="4">The sequence shown here is derived from an EMBL/GenBank/DDBJ whole genome shotgun (WGS) entry which is preliminary data.</text>
</comment>
<keyword evidence="2" id="KW-0456">Lyase</keyword>
<dbReference type="PANTHER" id="PTHR28004">
    <property type="entry name" value="ZGC:162816-RELATED"/>
    <property type="match status" value="1"/>
</dbReference>
<name>A0ABV8IWW8_9ACTN</name>
<sequence>MPVDLPTPFVTVDADVLDRNLRAMAATAAERGLALRPHAKTHKCLEIGRRQVGLGASGLSVATVREAEVFADGGLDDLFIAYPVWPSPHRATRLRELAGRVSLRVGVDSAESAEALGTAIPGLEVLVEIDSGHRRSGVTPGCAGAIAVAADAARLRVRGVFTFPGHGYGPSRQRSAQEEEVAALAVAATSVTAAGLDAGVVSGGSTPTAALTTAGPMTEMRPGVYAFGDAQQLELGTCDWTDIALTVTATVVSRQGSRVLVDAGGKALGADRQPWATGHGRLLDHPEARIVALSEHHATVTMPDGAPLPSLGDTLRIVPNHVCAAVNLADELIVLSGGDQVDVWPVAARGANT</sequence>
<accession>A0ABV8IWW8</accession>
<dbReference type="Pfam" id="PF01168">
    <property type="entry name" value="Ala_racemase_N"/>
    <property type="match status" value="1"/>
</dbReference>
<evidence type="ECO:0000313" key="5">
    <source>
        <dbReference type="Proteomes" id="UP001595867"/>
    </source>
</evidence>
<dbReference type="InterPro" id="IPR026956">
    <property type="entry name" value="D-ser_dehydrat-like_dom"/>
</dbReference>